<gene>
    <name evidence="1" type="primary">sixA</name>
    <name evidence="1" type="ORF">HPF_14425</name>
</gene>
<keyword evidence="2" id="KW-1185">Reference proteome</keyword>
<evidence type="ECO:0000313" key="2">
    <source>
        <dbReference type="Proteomes" id="UP000293912"/>
    </source>
</evidence>
<dbReference type="InterPro" id="IPR013078">
    <property type="entry name" value="His_Pase_superF_clade-1"/>
</dbReference>
<evidence type="ECO:0000313" key="1">
    <source>
        <dbReference type="EMBL" id="QBM28893.1"/>
    </source>
</evidence>
<accession>A0A4V1ABR6</accession>
<dbReference type="RefSeq" id="WP_133156977.1">
    <property type="nucleotide sequence ID" value="NZ_CP037867.1"/>
</dbReference>
<dbReference type="InterPro" id="IPR029033">
    <property type="entry name" value="His_PPase_superfam"/>
</dbReference>
<dbReference type="Proteomes" id="UP000293912">
    <property type="component" value="Chromosome"/>
</dbReference>
<reference evidence="1 2" key="1">
    <citation type="submission" date="2019-03" db="EMBL/GenBank/DDBJ databases">
        <authorList>
            <person name="Sebastian G."/>
            <person name="Baumann P."/>
            <person name="Ruckert C."/>
            <person name="Kalinowski J."/>
            <person name="Nebel B."/>
            <person name="Takors R."/>
            <person name="Blombach B."/>
        </authorList>
    </citation>
    <scope>NUCLEOTIDE SEQUENCE [LARGE SCALE GENOMIC DNA]</scope>
    <source>
        <strain evidence="1 2">DSM 1084</strain>
    </source>
</reference>
<dbReference type="EMBL" id="CP037867">
    <property type="protein sequence ID" value="QBM28893.1"/>
    <property type="molecule type" value="Genomic_DNA"/>
</dbReference>
<proteinExistence type="predicted"/>
<dbReference type="SUPFAM" id="SSF53254">
    <property type="entry name" value="Phosphoglycerate mutase-like"/>
    <property type="match status" value="1"/>
</dbReference>
<dbReference type="GO" id="GO:0016787">
    <property type="term" value="F:hydrolase activity"/>
    <property type="evidence" value="ECO:0007669"/>
    <property type="project" value="UniProtKB-KW"/>
</dbReference>
<name>A0A4V1ABR6_HYDPS</name>
<dbReference type="EC" id="3.1.3.-" evidence="1"/>
<dbReference type="KEGG" id="hpse:HPF_14425"/>
<dbReference type="CDD" id="cd07067">
    <property type="entry name" value="HP_PGM_like"/>
    <property type="match status" value="1"/>
</dbReference>
<keyword evidence="1" id="KW-0378">Hydrolase</keyword>
<dbReference type="Gene3D" id="3.40.50.1240">
    <property type="entry name" value="Phosphoglycerate mutase-like"/>
    <property type="match status" value="1"/>
</dbReference>
<dbReference type="Pfam" id="PF00300">
    <property type="entry name" value="His_Phos_1"/>
    <property type="match status" value="1"/>
</dbReference>
<protein>
    <submittedName>
        <fullName evidence="1">Phosphohistidine phosphatase SixA</fullName>
        <ecNumber evidence="1">3.1.3.-</ecNumber>
    </submittedName>
</protein>
<dbReference type="AlphaFoldDB" id="A0A4V1ABR6"/>
<sequence length="160" mass="17871">MDLILWRHAEAQDHPYGEQGAQGDPLDLERRLTPRGEKQAARMAAWLDRQLPDGARVYVSPAERARQTAHALGRKLRVRDELLPGADPAAVLALVGWPEGRGPVLVIGHQPTLGQVIAQLLNLPEGECTMRKGSVWWLRQRERNGRMQTVIVTVQTPELV</sequence>
<organism evidence="1 2">
    <name type="scientific">Hydrogenophaga pseudoflava</name>
    <name type="common">Pseudomonas carboxydoflava</name>
    <dbReference type="NCBI Taxonomy" id="47421"/>
    <lineage>
        <taxon>Bacteria</taxon>
        <taxon>Pseudomonadati</taxon>
        <taxon>Pseudomonadota</taxon>
        <taxon>Betaproteobacteria</taxon>
        <taxon>Burkholderiales</taxon>
        <taxon>Comamonadaceae</taxon>
        <taxon>Hydrogenophaga</taxon>
    </lineage>
</organism>
<dbReference type="SMART" id="SM00855">
    <property type="entry name" value="PGAM"/>
    <property type="match status" value="1"/>
</dbReference>